<keyword evidence="2" id="KW-0597">Phosphoprotein</keyword>
<dbReference type="InterPro" id="IPR011006">
    <property type="entry name" value="CheY-like_superfamily"/>
</dbReference>
<dbReference type="Pfam" id="PF07228">
    <property type="entry name" value="SpoIIE"/>
    <property type="match status" value="1"/>
</dbReference>
<dbReference type="InterPro" id="IPR001932">
    <property type="entry name" value="PPM-type_phosphatase-like_dom"/>
</dbReference>
<feature type="domain" description="Response regulatory" evidence="3">
    <location>
        <begin position="3"/>
        <end position="119"/>
    </location>
</feature>
<organism evidence="4 5">
    <name type="scientific">Roseofilum acuticapitatum BLCC-M154</name>
    <dbReference type="NCBI Taxonomy" id="3022444"/>
    <lineage>
        <taxon>Bacteria</taxon>
        <taxon>Bacillati</taxon>
        <taxon>Cyanobacteriota</taxon>
        <taxon>Cyanophyceae</taxon>
        <taxon>Desertifilales</taxon>
        <taxon>Desertifilaceae</taxon>
        <taxon>Roseofilum</taxon>
        <taxon>Roseofilum acuticapitatum</taxon>
    </lineage>
</organism>
<dbReference type="RefSeq" id="WP_283753493.1">
    <property type="nucleotide sequence ID" value="NZ_JAQOSP010000066.1"/>
</dbReference>
<protein>
    <submittedName>
        <fullName evidence="4">SpoIIE family protein phosphatase</fullName>
    </submittedName>
</protein>
<evidence type="ECO:0000259" key="3">
    <source>
        <dbReference type="PROSITE" id="PS50110"/>
    </source>
</evidence>
<dbReference type="PROSITE" id="PS50110">
    <property type="entry name" value="RESPONSE_REGULATORY"/>
    <property type="match status" value="1"/>
</dbReference>
<dbReference type="PANTHER" id="PTHR43156:SF2">
    <property type="entry name" value="STAGE II SPORULATION PROTEIN E"/>
    <property type="match status" value="1"/>
</dbReference>
<evidence type="ECO:0000313" key="5">
    <source>
        <dbReference type="Proteomes" id="UP001235303"/>
    </source>
</evidence>
<comment type="caution">
    <text evidence="4">The sequence shown here is derived from an EMBL/GenBank/DDBJ whole genome shotgun (WGS) entry which is preliminary data.</text>
</comment>
<dbReference type="SUPFAM" id="SSF52172">
    <property type="entry name" value="CheY-like"/>
    <property type="match status" value="1"/>
</dbReference>
<dbReference type="Pfam" id="PF00072">
    <property type="entry name" value="Response_reg"/>
    <property type="match status" value="1"/>
</dbReference>
<dbReference type="SMART" id="SM00331">
    <property type="entry name" value="PP2C_SIG"/>
    <property type="match status" value="1"/>
</dbReference>
<feature type="modified residue" description="4-aspartylphosphate" evidence="2">
    <location>
        <position position="52"/>
    </location>
</feature>
<dbReference type="InterPro" id="IPR036457">
    <property type="entry name" value="PPM-type-like_dom_sf"/>
</dbReference>
<reference evidence="4 5" key="1">
    <citation type="submission" date="2023-01" db="EMBL/GenBank/DDBJ databases">
        <title>Novel diversity within Roseofilum (Cyanobacteria; Desertifilaceae) from marine benthic mats with descriptions of four novel species.</title>
        <authorList>
            <person name="Wang Y."/>
            <person name="Berthold D.E."/>
            <person name="Hu J."/>
            <person name="Lefler F.W."/>
            <person name="Laughinghouse H.D. IV."/>
        </authorList>
    </citation>
    <scope>NUCLEOTIDE SEQUENCE [LARGE SCALE GENOMIC DNA]</scope>
    <source>
        <strain evidence="4 5">BLCC-M154</strain>
    </source>
</reference>
<keyword evidence="1" id="KW-0378">Hydrolase</keyword>
<dbReference type="InterPro" id="IPR052016">
    <property type="entry name" value="Bact_Sigma-Reg"/>
</dbReference>
<gene>
    <name evidence="4" type="ORF">PMG71_09890</name>
</gene>
<evidence type="ECO:0000256" key="2">
    <source>
        <dbReference type="PROSITE-ProRule" id="PRU00169"/>
    </source>
</evidence>
<evidence type="ECO:0000313" key="4">
    <source>
        <dbReference type="EMBL" id="MDJ1169737.1"/>
    </source>
</evidence>
<dbReference type="EMBL" id="JAQOSP010000066">
    <property type="protein sequence ID" value="MDJ1169737.1"/>
    <property type="molecule type" value="Genomic_DNA"/>
</dbReference>
<dbReference type="Proteomes" id="UP001235303">
    <property type="component" value="Unassembled WGS sequence"/>
</dbReference>
<evidence type="ECO:0000256" key="1">
    <source>
        <dbReference type="ARBA" id="ARBA00022801"/>
    </source>
</evidence>
<accession>A0ABT7AS53</accession>
<keyword evidence="5" id="KW-1185">Reference proteome</keyword>
<dbReference type="SUPFAM" id="SSF81606">
    <property type="entry name" value="PP2C-like"/>
    <property type="match status" value="1"/>
</dbReference>
<dbReference type="Gene3D" id="3.40.50.2300">
    <property type="match status" value="1"/>
</dbReference>
<dbReference type="SMART" id="SM00448">
    <property type="entry name" value="REC"/>
    <property type="match status" value="1"/>
</dbReference>
<dbReference type="PANTHER" id="PTHR43156">
    <property type="entry name" value="STAGE II SPORULATION PROTEIN E-RELATED"/>
    <property type="match status" value="1"/>
</dbReference>
<name>A0ABT7AS53_9CYAN</name>
<dbReference type="InterPro" id="IPR001789">
    <property type="entry name" value="Sig_transdc_resp-reg_receiver"/>
</dbReference>
<dbReference type="Gene3D" id="3.60.40.10">
    <property type="entry name" value="PPM-type phosphatase domain"/>
    <property type="match status" value="1"/>
</dbReference>
<sequence>MYKVLIIEDDPLFRLVLTKALKNQGYDVTVATNGEEGLEQAASLRPGLILCDWMMPRMDGLEVCRRIKANPDLTTTFFVLLTAREGVEDRVQGLDNGADDFLSKPIEVNELRAKVRAGLRLHQLSQDLQTAKQRLEAELMEAADYVKSLLPGPLEESVSIDARFIPSRQLGGDCFDYYWLNENQLVIYVVDAAGHGVGSALLSVSVLNLLRSQSLSGVDFSQPHQVLMGLNDTFQMETQGDRYFTIWYGVYHRQEQSLVYASSGHPPAILLSPGSQEEIEVQYLKTPGFPIGMFPGVEYKSCQCQVQSQSTLYVFSDGVYEIHQTDGTLWGLQAFSEFLATHQHLSSELLDHLLHCIHTLNPNTILDDDLSLLQIQFHGKGEGD</sequence>
<proteinExistence type="predicted"/>